<protein>
    <submittedName>
        <fullName evidence="2">Uncharacterized protein</fullName>
    </submittedName>
</protein>
<dbReference type="STRING" id="1798.AWC30_10900"/>
<feature type="chain" id="PRO_5038720238" evidence="1">
    <location>
        <begin position="20"/>
        <end position="382"/>
    </location>
</feature>
<proteinExistence type="predicted"/>
<dbReference type="SUPFAM" id="SSF50965">
    <property type="entry name" value="Galactose oxidase, central domain"/>
    <property type="match status" value="1"/>
</dbReference>
<dbReference type="EMBL" id="LQPZ01000028">
    <property type="protein sequence ID" value="ORX03390.1"/>
    <property type="molecule type" value="Genomic_DNA"/>
</dbReference>
<name>A0A1X2EJ46_9MYCO</name>
<dbReference type="PROSITE" id="PS51257">
    <property type="entry name" value="PROKAR_LIPOPROTEIN"/>
    <property type="match status" value="1"/>
</dbReference>
<evidence type="ECO:0000313" key="3">
    <source>
        <dbReference type="Proteomes" id="UP000193090"/>
    </source>
</evidence>
<dbReference type="RefSeq" id="WP_085110181.1">
    <property type="nucleotide sequence ID" value="NZ_JACKSN010000079.1"/>
</dbReference>
<organism evidence="2 3">
    <name type="scientific">Mycolicibacillus trivialis</name>
    <dbReference type="NCBI Taxonomy" id="1798"/>
    <lineage>
        <taxon>Bacteria</taxon>
        <taxon>Bacillati</taxon>
        <taxon>Actinomycetota</taxon>
        <taxon>Actinomycetes</taxon>
        <taxon>Mycobacteriales</taxon>
        <taxon>Mycobacteriaceae</taxon>
        <taxon>Mycolicibacillus</taxon>
    </lineage>
</organism>
<dbReference type="InterPro" id="IPR011043">
    <property type="entry name" value="Gal_Oxase/kelch_b-propeller"/>
</dbReference>
<keyword evidence="1" id="KW-0732">Signal</keyword>
<sequence length="382" mass="40137">MTVWLRLMVALSLVAASLAGCQGKELTGPADGTDRFVFQTDHELAVVDGVTVVARLPRGTADPVAARIPVTEDGRFLYALGESSVSVLDTASLRRTEIPCAGPCPRVSLGASLVGWFDAAADTDHAWAAVHAIDLAAAEPTPSTLGRIRLPRPGPATAPYSYFLDATPGQYLFFATDADTPDTAPLWEQPQTLYRAQLDGTTTDLGRYDGFARAIDVWAVVDPGGNRVMLNSGSPDPTHPCAADPGYAPLDVIDLASGHTIRIHPPAPGSRRHLRATRAWWGNNGTAYVAYRPAGCGTDDSEDGPPPSVWAYQDGSWSQLDTGGPAIFALPLAGGRLAVVAPAGRTDEVPHGTLMFIDAEGHRTHIADGVTAIAPLPARPAG</sequence>
<keyword evidence="3" id="KW-1185">Reference proteome</keyword>
<dbReference type="OrthoDB" id="4760406at2"/>
<feature type="signal peptide" evidence="1">
    <location>
        <begin position="1"/>
        <end position="19"/>
    </location>
</feature>
<evidence type="ECO:0000256" key="1">
    <source>
        <dbReference type="SAM" id="SignalP"/>
    </source>
</evidence>
<evidence type="ECO:0000313" key="2">
    <source>
        <dbReference type="EMBL" id="ORX03390.1"/>
    </source>
</evidence>
<gene>
    <name evidence="2" type="ORF">AWC30_10900</name>
</gene>
<comment type="caution">
    <text evidence="2">The sequence shown here is derived from an EMBL/GenBank/DDBJ whole genome shotgun (WGS) entry which is preliminary data.</text>
</comment>
<reference evidence="2 3" key="1">
    <citation type="submission" date="2016-01" db="EMBL/GenBank/DDBJ databases">
        <title>The new phylogeny of the genus Mycobacterium.</title>
        <authorList>
            <person name="Tarcisio F."/>
            <person name="Conor M."/>
            <person name="Antonella G."/>
            <person name="Elisabetta G."/>
            <person name="Giulia F.S."/>
            <person name="Sara T."/>
            <person name="Anna F."/>
            <person name="Clotilde B."/>
            <person name="Roberto B."/>
            <person name="Veronica D.S."/>
            <person name="Fabio R."/>
            <person name="Monica P."/>
            <person name="Olivier J."/>
            <person name="Enrico T."/>
            <person name="Nicola S."/>
        </authorList>
    </citation>
    <scope>NUCLEOTIDE SEQUENCE [LARGE SCALE GENOMIC DNA]</scope>
    <source>
        <strain evidence="2 3">DSM 44153</strain>
    </source>
</reference>
<dbReference type="Proteomes" id="UP000193090">
    <property type="component" value="Unassembled WGS sequence"/>
</dbReference>
<dbReference type="AlphaFoldDB" id="A0A1X2EJ46"/>
<accession>A0A1X2EJ46</accession>